<dbReference type="AlphaFoldDB" id="A0A4P7D4I1"/>
<dbReference type="OrthoDB" id="581608at2"/>
<name>A0A4P7D4I1_9BURK</name>
<reference evidence="7 8" key="1">
    <citation type="submission" date="2019-03" db="EMBL/GenBank/DDBJ databases">
        <title>Paraburkholderia sp. 7MH5, isolated from subtropical forest soil.</title>
        <authorList>
            <person name="Gao Z.-H."/>
            <person name="Qiu L.-H."/>
        </authorList>
    </citation>
    <scope>NUCLEOTIDE SEQUENCE [LARGE SCALE GENOMIC DNA]</scope>
    <source>
        <strain evidence="7 8">7MH5</strain>
    </source>
</reference>
<evidence type="ECO:0000313" key="7">
    <source>
        <dbReference type="EMBL" id="QBR01464.1"/>
    </source>
</evidence>
<dbReference type="PANTHER" id="PTHR30468">
    <property type="entry name" value="ALPHA-KETOGLUTARATE-DEPENDENT SULFONATE DIOXYGENASE"/>
    <property type="match status" value="1"/>
</dbReference>
<dbReference type="GO" id="GO:0005737">
    <property type="term" value="C:cytoplasm"/>
    <property type="evidence" value="ECO:0007669"/>
    <property type="project" value="TreeGrafter"/>
</dbReference>
<keyword evidence="3 7" id="KW-0223">Dioxygenase</keyword>
<keyword evidence="5" id="KW-0408">Iron</keyword>
<dbReference type="Gene3D" id="3.60.130.10">
    <property type="entry name" value="Clavaminate synthase-like"/>
    <property type="match status" value="1"/>
</dbReference>
<gene>
    <name evidence="7" type="ORF">E1956_30210</name>
</gene>
<evidence type="ECO:0000259" key="6">
    <source>
        <dbReference type="Pfam" id="PF02668"/>
    </source>
</evidence>
<evidence type="ECO:0000256" key="5">
    <source>
        <dbReference type="ARBA" id="ARBA00023004"/>
    </source>
</evidence>
<accession>A0A4P7D4I1</accession>
<dbReference type="InterPro" id="IPR003819">
    <property type="entry name" value="TauD/TfdA-like"/>
</dbReference>
<evidence type="ECO:0000256" key="2">
    <source>
        <dbReference type="ARBA" id="ARBA00022723"/>
    </source>
</evidence>
<dbReference type="InterPro" id="IPR051323">
    <property type="entry name" value="AtsK-like"/>
</dbReference>
<dbReference type="RefSeq" id="WP_134756126.1">
    <property type="nucleotide sequence ID" value="NZ_CP038150.1"/>
</dbReference>
<feature type="domain" description="TauD/TfdA-like" evidence="6">
    <location>
        <begin position="26"/>
        <end position="296"/>
    </location>
</feature>
<keyword evidence="8" id="KW-1185">Reference proteome</keyword>
<dbReference type="GO" id="GO:0046872">
    <property type="term" value="F:metal ion binding"/>
    <property type="evidence" value="ECO:0007669"/>
    <property type="project" value="UniProtKB-KW"/>
</dbReference>
<organism evidence="7 8">
    <name type="scientific">Paraburkholderia pallida</name>
    <dbReference type="NCBI Taxonomy" id="2547399"/>
    <lineage>
        <taxon>Bacteria</taxon>
        <taxon>Pseudomonadati</taxon>
        <taxon>Pseudomonadota</taxon>
        <taxon>Betaproteobacteria</taxon>
        <taxon>Burkholderiales</taxon>
        <taxon>Burkholderiaceae</taxon>
        <taxon>Paraburkholderia</taxon>
    </lineage>
</organism>
<dbReference type="KEGG" id="ppai:E1956_30210"/>
<dbReference type="EMBL" id="CP038150">
    <property type="protein sequence ID" value="QBR01464.1"/>
    <property type="molecule type" value="Genomic_DNA"/>
</dbReference>
<dbReference type="PANTHER" id="PTHR30468:SF1">
    <property type="entry name" value="ALPHA-KETOGLUTARATE-DEPENDENT SULFONATE DIOXYGENASE"/>
    <property type="match status" value="1"/>
</dbReference>
<keyword evidence="4" id="KW-0560">Oxidoreductase</keyword>
<proteinExistence type="inferred from homology"/>
<evidence type="ECO:0000256" key="1">
    <source>
        <dbReference type="ARBA" id="ARBA00005896"/>
    </source>
</evidence>
<evidence type="ECO:0000313" key="8">
    <source>
        <dbReference type="Proteomes" id="UP000295727"/>
    </source>
</evidence>
<dbReference type="InterPro" id="IPR042098">
    <property type="entry name" value="TauD-like_sf"/>
</dbReference>
<dbReference type="Proteomes" id="UP000295727">
    <property type="component" value="Chromosome 3"/>
</dbReference>
<dbReference type="GO" id="GO:0006790">
    <property type="term" value="P:sulfur compound metabolic process"/>
    <property type="evidence" value="ECO:0007669"/>
    <property type="project" value="TreeGrafter"/>
</dbReference>
<protein>
    <submittedName>
        <fullName evidence="7">Taurine dioxygenase</fullName>
    </submittedName>
</protein>
<evidence type="ECO:0000256" key="4">
    <source>
        <dbReference type="ARBA" id="ARBA00023002"/>
    </source>
</evidence>
<sequence length="303" mass="34162">MQATEPTLAASASIVRSGVLKTSFSVEPIAPSIGAEIGNIDLTVPLDDDQYAALRAALLEHKLLVFRDQDISAAQQVALAQRFGELEVHPVFPHHPDHPELVVLGGDGKIPGRENIYHSDVSWRARPSMGSMLRCIECPKVGGDTLWVNMAAAYAKLPEELRDTLEGLFAVHDLLPAFGTRMTPEEREARRAAFPPAIHPVVRTHPETGERVLYVNEAFTTHLVNYMEKHEVRFGFDFRLAEMDLLQYLYRQAAAPEYQVRLKWQPNTIAFWDNRSTQHYAIQDYFPARRRMLRATIIGDVPV</sequence>
<dbReference type="GO" id="GO:0000908">
    <property type="term" value="F:taurine dioxygenase activity"/>
    <property type="evidence" value="ECO:0007669"/>
    <property type="project" value="TreeGrafter"/>
</dbReference>
<dbReference type="Pfam" id="PF02668">
    <property type="entry name" value="TauD"/>
    <property type="match status" value="1"/>
</dbReference>
<dbReference type="SUPFAM" id="SSF51197">
    <property type="entry name" value="Clavaminate synthase-like"/>
    <property type="match status" value="1"/>
</dbReference>
<comment type="similarity">
    <text evidence="1">Belongs to the TfdA dioxygenase family.</text>
</comment>
<keyword evidence="2" id="KW-0479">Metal-binding</keyword>
<evidence type="ECO:0000256" key="3">
    <source>
        <dbReference type="ARBA" id="ARBA00022964"/>
    </source>
</evidence>